<dbReference type="Gene3D" id="3.90.245.10">
    <property type="entry name" value="Ribonucleoside hydrolase-like"/>
    <property type="match status" value="1"/>
</dbReference>
<dbReference type="PANTHER" id="PTHR12304:SF4">
    <property type="entry name" value="URIDINE NUCLEOSIDASE"/>
    <property type="match status" value="1"/>
</dbReference>
<dbReference type="InterPro" id="IPR036452">
    <property type="entry name" value="Ribo_hydro-like"/>
</dbReference>
<dbReference type="EMBL" id="CP020715">
    <property type="protein sequence ID" value="ARJ07497.1"/>
    <property type="molecule type" value="Genomic_DNA"/>
</dbReference>
<dbReference type="GO" id="GO:0006152">
    <property type="term" value="P:purine nucleoside catabolic process"/>
    <property type="evidence" value="ECO:0007669"/>
    <property type="project" value="TreeGrafter"/>
</dbReference>
<name>A0A1X9LQU7_9MICO</name>
<dbReference type="Proteomes" id="UP000192775">
    <property type="component" value="Chromosome"/>
</dbReference>
<dbReference type="SUPFAM" id="SSF53590">
    <property type="entry name" value="Nucleoside hydrolase"/>
    <property type="match status" value="1"/>
</dbReference>
<reference evidence="5 6" key="1">
    <citation type="submission" date="2017-04" db="EMBL/GenBank/DDBJ databases">
        <authorList>
            <person name="Afonso C.L."/>
            <person name="Miller P.J."/>
            <person name="Scott M.A."/>
            <person name="Spackman E."/>
            <person name="Goraichik I."/>
            <person name="Dimitrov K.M."/>
            <person name="Suarez D.L."/>
            <person name="Swayne D.E."/>
        </authorList>
    </citation>
    <scope>NUCLEOTIDE SEQUENCE [LARGE SCALE GENOMIC DNA]</scope>
    <source>
        <strain evidence="6">XA(T)</strain>
    </source>
</reference>
<feature type="domain" description="Inosine/uridine-preferring nucleoside hydrolase" evidence="4">
    <location>
        <begin position="1"/>
        <end position="294"/>
    </location>
</feature>
<protein>
    <recommendedName>
        <fullName evidence="4">Inosine/uridine-preferring nucleoside hydrolase domain-containing protein</fullName>
    </recommendedName>
</protein>
<dbReference type="PANTHER" id="PTHR12304">
    <property type="entry name" value="INOSINE-URIDINE PREFERRING NUCLEOSIDE HYDROLASE"/>
    <property type="match status" value="1"/>
</dbReference>
<keyword evidence="1" id="KW-0378">Hydrolase</keyword>
<evidence type="ECO:0000256" key="3">
    <source>
        <dbReference type="SAM" id="MobiDB-lite"/>
    </source>
</evidence>
<keyword evidence="2" id="KW-0326">Glycosidase</keyword>
<keyword evidence="6" id="KW-1185">Reference proteome</keyword>
<evidence type="ECO:0000313" key="5">
    <source>
        <dbReference type="EMBL" id="ARJ07497.1"/>
    </source>
</evidence>
<dbReference type="KEGG" id="cphy:B5808_18710"/>
<evidence type="ECO:0000313" key="6">
    <source>
        <dbReference type="Proteomes" id="UP000192775"/>
    </source>
</evidence>
<dbReference type="STRING" id="1619308.B5808_18710"/>
<feature type="region of interest" description="Disordered" evidence="3">
    <location>
        <begin position="57"/>
        <end position="81"/>
    </location>
</feature>
<evidence type="ECO:0000259" key="4">
    <source>
        <dbReference type="Pfam" id="PF01156"/>
    </source>
</evidence>
<dbReference type="InterPro" id="IPR023186">
    <property type="entry name" value="IUNH"/>
</dbReference>
<gene>
    <name evidence="5" type="ORF">B5808_18710</name>
</gene>
<accession>A0A1X9LQU7</accession>
<evidence type="ECO:0000256" key="2">
    <source>
        <dbReference type="ARBA" id="ARBA00023295"/>
    </source>
</evidence>
<evidence type="ECO:0000256" key="1">
    <source>
        <dbReference type="ARBA" id="ARBA00022801"/>
    </source>
</evidence>
<dbReference type="InterPro" id="IPR001910">
    <property type="entry name" value="Inosine/uridine_hydrolase_dom"/>
</dbReference>
<dbReference type="GO" id="GO:0005829">
    <property type="term" value="C:cytosol"/>
    <property type="evidence" value="ECO:0007669"/>
    <property type="project" value="TreeGrafter"/>
</dbReference>
<proteinExistence type="predicted"/>
<dbReference type="GO" id="GO:0008477">
    <property type="term" value="F:purine nucleosidase activity"/>
    <property type="evidence" value="ECO:0007669"/>
    <property type="project" value="TreeGrafter"/>
</dbReference>
<sequence length="306" mass="31878">MAILFAVAHPEIEVLGIGCVAGNAPLPQVVANTLRVLDAADAPAIPVAAGASRPLIEPARPSHVHGEDGLGGLDLPPSSRQVDPRHSVDLFRDLILQAAADGNGKATIVALAPQTNIALLLRQYPEVAEALERIVFMGGSASGGNATAVAEFNVWQDPEAAAVTIGSGAPTYMYGLDVFNAVEMPRAERDRLADSARVGEQVVAQLLTHPMADPDPENPDGYSGHIGDAGAVVALVDPEALLTRVHPVRVELEGASRGQTVVDRRVRHGEDAVHGSAATAHPVEVALGVDTARVNRVFLETIALLP</sequence>
<organism evidence="5 6">
    <name type="scientific">Cnuibacter physcomitrellae</name>
    <dbReference type="NCBI Taxonomy" id="1619308"/>
    <lineage>
        <taxon>Bacteria</taxon>
        <taxon>Bacillati</taxon>
        <taxon>Actinomycetota</taxon>
        <taxon>Actinomycetes</taxon>
        <taxon>Micrococcales</taxon>
        <taxon>Microbacteriaceae</taxon>
        <taxon>Cnuibacter</taxon>
    </lineage>
</organism>
<dbReference type="Pfam" id="PF01156">
    <property type="entry name" value="IU_nuc_hydro"/>
    <property type="match status" value="1"/>
</dbReference>
<dbReference type="AlphaFoldDB" id="A0A1X9LQU7"/>